<evidence type="ECO:0000313" key="14">
    <source>
        <dbReference type="EMBL" id="KAK5992281.1"/>
    </source>
</evidence>
<sequence>MPGGWGDDDDDDIIPNVTAQVVHRPRQTEAVEEEVESPMSSPAFSRASLAEYPPVRADETADEEHQDDIATPKGPTRVVKEILHLQNISIYIPSQHKESDMSDSVAELARSMGTSVYPQAPGAFSVHKSASASTQEPQNFIDDSQTADDAIEVNLSPVSIRFDASLAFILAMIVGKLLEAVKDDSPIAAPKSSGKEEEAKKAPEIKVAIQEITFDFLNRLGGVADTPKRYLDPTAFMFEHEVLLNATLGNLAISVSPTEKTIQPPGRGKPVKQIATLTKIDLQRFRFGYANGDIISFDHVKPMSTSVRDTFLSTGHDIGIKITQSKDNIRTEIETLPLDLQIDLQRLDETFSWFGGLSGFLNMNKSAASENKVNLRIGGAFIEVLGKECSVIAESHAIKLVSREEGIGMACSMMRLSGPHIKGSMADPAINTEIGGVRLDFLTTPKDADLEKLLELITPSKAKFDHGSDEIMVDTLLRQRRKGSVLRANVETVQVRVKNMSQLTAFPGLTEEMAKLATVAKYLPEDDRPGLLTLAKIQKLGTSVDIGGTFGLLSGELRDLELGHISVPSLVAIAISGVSVRRNKTEDLISSSTLFSAAEIANRGPVVMARMIGDEIEPVIKLKFQDIGVEYRVPTIMDILGLGSDATPQDFEESLAASVANLGDQAHSALARQSNSPAEPSKQSKPMTLDIAFSDCLIGLNPLKLKSKMILALTEARLEVVLPKDEVTKTTLNINKASILLTDDASRSGSENPPSNNRRRSSSTASPQVVELSTRGFVDICYMSSAMVVVNIAPGPDGEKQVEVDVRDDLLVLETCADSTQTLIALANALSPPTPPSKENKYRTNVVPVQDLLASISAEAFGRPEGEYDFDQDFAGAQELAGSGSSVGFGSENSLRIESQFYGEDIEGEELFDATKLSSSTSMQDTKEGVLITNPSASYMSEDGDDLEIHDDFFNKGAMEEQTAKVWNSGRNSYDKAPAHLVRRSPLRVSVRDVHLIWNLFDGYDWAHTREVINKAVHDVEAKAYERQARLNGAQIYEEELEDEETIGDFLFNSIYIGIAANRDPQELSRAINEGLHDNATETESIAPTTVTTTTNRTIRRAHPKSKRLRLHRSRHHKITFELQGVNVDLFAYPPGVGETQSSIDVRVNNLDVFDHVPTSTWKKFATYDQDKGEREMGTSMVHLELLNVRPLPELGASEIVLRATVLPVRLHVDQDALDFITRFFEFKDDSVPVHSSPSDVPFLQRAEVNDISVKLDFKPKRVDYAGLRSGHTTEFMNFIVLEESRMVLRHVIIYGVSGFERFGKTLQDIWTPDVRNNQLPGVIAGLAPVRSLVNIGSGFKDLVEIPLKEYKKDGRVIRSISKGAVAFARTTGTELVKFGAKLAVGTQYALQGAEEMLSDQHQPEGNWDEDDLEPDERKQISLYADQPTGVIQGIRGGYRSLARDVNLARDAIIAVPGEVMESASATGAARAVLRRAPTIIFRPAVGVTKAIGQTLMGATNAMDPHNQRRIDEKYKKH</sequence>
<comment type="similarity">
    <text evidence="3">Belongs to the ATG2 family.</text>
</comment>
<dbReference type="PANTHER" id="PTHR13190">
    <property type="entry name" value="AUTOPHAGY-RELATED 2, ISOFORM A"/>
    <property type="match status" value="1"/>
</dbReference>
<proteinExistence type="inferred from homology"/>
<reference evidence="14 15" key="1">
    <citation type="submission" date="2024-01" db="EMBL/GenBank/DDBJ databases">
        <title>Complete genome of Cladobotryum mycophilum ATHUM6906.</title>
        <authorList>
            <person name="Christinaki A.C."/>
            <person name="Myridakis A.I."/>
            <person name="Kouvelis V.N."/>
        </authorList>
    </citation>
    <scope>NUCLEOTIDE SEQUENCE [LARGE SCALE GENOMIC DNA]</scope>
    <source>
        <strain evidence="14 15">ATHUM6906</strain>
    </source>
</reference>
<gene>
    <name evidence="14" type="ORF">PT974_05682</name>
</gene>
<comment type="catalytic activity">
    <reaction evidence="11">
        <text>a 1,2-diacyl-sn-glycero-3-phosphoethanolamine(in) = a 1,2-diacyl-sn-glycero-3-phosphoethanolamine(out)</text>
        <dbReference type="Rhea" id="RHEA:38895"/>
        <dbReference type="ChEBI" id="CHEBI:64612"/>
    </reaction>
</comment>
<evidence type="ECO:0000256" key="1">
    <source>
        <dbReference type="ARBA" id="ARBA00004406"/>
    </source>
</evidence>
<evidence type="ECO:0000256" key="9">
    <source>
        <dbReference type="ARBA" id="ARBA00023136"/>
    </source>
</evidence>
<evidence type="ECO:0000256" key="5">
    <source>
        <dbReference type="ARBA" id="ARBA00022448"/>
    </source>
</evidence>
<evidence type="ECO:0000256" key="2">
    <source>
        <dbReference type="ARBA" id="ARBA00004623"/>
    </source>
</evidence>
<name>A0ABR0SKG5_9HYPO</name>
<evidence type="ECO:0000313" key="15">
    <source>
        <dbReference type="Proteomes" id="UP001338125"/>
    </source>
</evidence>
<evidence type="ECO:0000256" key="7">
    <source>
        <dbReference type="ARBA" id="ARBA00023006"/>
    </source>
</evidence>
<evidence type="ECO:0000256" key="11">
    <source>
        <dbReference type="ARBA" id="ARBA00024615"/>
    </source>
</evidence>
<dbReference type="PANTHER" id="PTHR13190:SF1">
    <property type="entry name" value="AUTOPHAGY-RELATED 2, ISOFORM A"/>
    <property type="match status" value="1"/>
</dbReference>
<keyword evidence="9" id="KW-0472">Membrane</keyword>
<keyword evidence="6" id="KW-0256">Endoplasmic reticulum</keyword>
<keyword evidence="15" id="KW-1185">Reference proteome</keyword>
<dbReference type="EMBL" id="JAVFKD010000012">
    <property type="protein sequence ID" value="KAK5992281.1"/>
    <property type="molecule type" value="Genomic_DNA"/>
</dbReference>
<keyword evidence="8" id="KW-0445">Lipid transport</keyword>
<evidence type="ECO:0000256" key="3">
    <source>
        <dbReference type="ARBA" id="ARBA00009714"/>
    </source>
</evidence>
<evidence type="ECO:0000256" key="6">
    <source>
        <dbReference type="ARBA" id="ARBA00022824"/>
    </source>
</evidence>
<dbReference type="InterPro" id="IPR026849">
    <property type="entry name" value="ATG2"/>
</dbReference>
<comment type="caution">
    <text evidence="14">The sequence shown here is derived from an EMBL/GenBank/DDBJ whole genome shotgun (WGS) entry which is preliminary data.</text>
</comment>
<dbReference type="Proteomes" id="UP001338125">
    <property type="component" value="Unassembled WGS sequence"/>
</dbReference>
<evidence type="ECO:0000256" key="13">
    <source>
        <dbReference type="SAM" id="MobiDB-lite"/>
    </source>
</evidence>
<keyword evidence="7" id="KW-0072">Autophagy</keyword>
<feature type="compositionally biased region" description="Low complexity" evidence="13">
    <location>
        <begin position="747"/>
        <end position="767"/>
    </location>
</feature>
<evidence type="ECO:0000256" key="4">
    <source>
        <dbReference type="ARBA" id="ARBA00018070"/>
    </source>
</evidence>
<keyword evidence="5" id="KW-0813">Transport</keyword>
<feature type="region of interest" description="Disordered" evidence="13">
    <location>
        <begin position="744"/>
        <end position="768"/>
    </location>
</feature>
<feature type="region of interest" description="Disordered" evidence="13">
    <location>
        <begin position="23"/>
        <end position="47"/>
    </location>
</feature>
<evidence type="ECO:0000256" key="10">
    <source>
        <dbReference type="ARBA" id="ARBA00024479"/>
    </source>
</evidence>
<protein>
    <recommendedName>
        <fullName evidence="4">Autophagy-related protein 2</fullName>
    </recommendedName>
</protein>
<comment type="catalytic activity">
    <reaction evidence="12">
        <text>a 1,2-diacyl-sn-glycero-3-phosphocholine(in) = a 1,2-diacyl-sn-glycero-3-phosphocholine(out)</text>
        <dbReference type="Rhea" id="RHEA:38571"/>
        <dbReference type="ChEBI" id="CHEBI:57643"/>
    </reaction>
</comment>
<evidence type="ECO:0000256" key="8">
    <source>
        <dbReference type="ARBA" id="ARBA00023055"/>
    </source>
</evidence>
<organism evidence="14 15">
    <name type="scientific">Cladobotryum mycophilum</name>
    <dbReference type="NCBI Taxonomy" id="491253"/>
    <lineage>
        <taxon>Eukaryota</taxon>
        <taxon>Fungi</taxon>
        <taxon>Dikarya</taxon>
        <taxon>Ascomycota</taxon>
        <taxon>Pezizomycotina</taxon>
        <taxon>Sordariomycetes</taxon>
        <taxon>Hypocreomycetidae</taxon>
        <taxon>Hypocreales</taxon>
        <taxon>Hypocreaceae</taxon>
        <taxon>Cladobotryum</taxon>
    </lineage>
</organism>
<evidence type="ECO:0000256" key="12">
    <source>
        <dbReference type="ARBA" id="ARBA00024631"/>
    </source>
</evidence>
<dbReference type="Pfam" id="PF13329">
    <property type="entry name" value="ATG2_CAD"/>
    <property type="match status" value="1"/>
</dbReference>
<accession>A0ABR0SKG5</accession>
<comment type="catalytic activity">
    <reaction evidence="10">
        <text>a 1,2-diacyl-sn-glycero-3-phospho-L-serine(in) = a 1,2-diacyl-sn-glycero-3-phospho-L-serine(out)</text>
        <dbReference type="Rhea" id="RHEA:38663"/>
        <dbReference type="ChEBI" id="CHEBI:57262"/>
    </reaction>
</comment>
<comment type="subcellular location">
    <subcellularLocation>
        <location evidence="1">Endoplasmic reticulum membrane</location>
        <topology evidence="1">Peripheral membrane protein</topology>
    </subcellularLocation>
    <subcellularLocation>
        <location evidence="2">Preautophagosomal structure membrane</location>
        <topology evidence="2">Peripheral membrane protein</topology>
    </subcellularLocation>
</comment>